<gene>
    <name evidence="1" type="ORF">GOP47_0005182</name>
</gene>
<keyword evidence="2" id="KW-1185">Reference proteome</keyword>
<dbReference type="Proteomes" id="UP000886520">
    <property type="component" value="Chromosome 5"/>
</dbReference>
<comment type="caution">
    <text evidence="1">The sequence shown here is derived from an EMBL/GenBank/DDBJ whole genome shotgun (WGS) entry which is preliminary data.</text>
</comment>
<feature type="non-terminal residue" evidence="1">
    <location>
        <position position="1"/>
    </location>
</feature>
<evidence type="ECO:0000313" key="2">
    <source>
        <dbReference type="Proteomes" id="UP000886520"/>
    </source>
</evidence>
<reference evidence="1 2" key="1">
    <citation type="submission" date="2021-01" db="EMBL/GenBank/DDBJ databases">
        <title>Adiantum capillus-veneris genome.</title>
        <authorList>
            <person name="Fang Y."/>
            <person name="Liao Q."/>
        </authorList>
    </citation>
    <scope>NUCLEOTIDE SEQUENCE [LARGE SCALE GENOMIC DNA]</scope>
    <source>
        <strain evidence="1">H3</strain>
        <tissue evidence="1">Leaf</tissue>
    </source>
</reference>
<dbReference type="EMBL" id="JABFUD020000005">
    <property type="protein sequence ID" value="KAI5079703.1"/>
    <property type="molecule type" value="Genomic_DNA"/>
</dbReference>
<name>A0A9D4ZL53_ADICA</name>
<evidence type="ECO:0000313" key="1">
    <source>
        <dbReference type="EMBL" id="KAI5079703.1"/>
    </source>
</evidence>
<protein>
    <submittedName>
        <fullName evidence="1">Uncharacterized protein</fullName>
    </submittedName>
</protein>
<proteinExistence type="predicted"/>
<dbReference type="AlphaFoldDB" id="A0A9D4ZL53"/>
<sequence>SVLKNVLNESVTLQNTKAFNELSNGSHEYDMNFDKDDQEMILIKFLEVPTVDALYITLKAIFNLAKRSTDFTGHRQEQSVDGMRSSFVVYLLATNKVRISKCDSSPLSVDDVIVVE</sequence>
<accession>A0A9D4ZL53</accession>
<organism evidence="1 2">
    <name type="scientific">Adiantum capillus-veneris</name>
    <name type="common">Maidenhair fern</name>
    <dbReference type="NCBI Taxonomy" id="13818"/>
    <lineage>
        <taxon>Eukaryota</taxon>
        <taxon>Viridiplantae</taxon>
        <taxon>Streptophyta</taxon>
        <taxon>Embryophyta</taxon>
        <taxon>Tracheophyta</taxon>
        <taxon>Polypodiopsida</taxon>
        <taxon>Polypodiidae</taxon>
        <taxon>Polypodiales</taxon>
        <taxon>Pteridineae</taxon>
        <taxon>Pteridaceae</taxon>
        <taxon>Vittarioideae</taxon>
        <taxon>Adiantum</taxon>
    </lineage>
</organism>